<dbReference type="InterPro" id="IPR002758">
    <property type="entry name" value="Cation_antiport_E"/>
</dbReference>
<evidence type="ECO:0000256" key="1">
    <source>
        <dbReference type="ARBA" id="ARBA00004651"/>
    </source>
</evidence>
<keyword evidence="3" id="KW-1003">Cell membrane</keyword>
<feature type="transmembrane region" description="Helical" evidence="7">
    <location>
        <begin position="63"/>
        <end position="82"/>
    </location>
</feature>
<accession>A0A501WK08</accession>
<comment type="similarity">
    <text evidence="2">Belongs to the CPA3 antiporters (TC 2.A.63) subunit E family.</text>
</comment>
<dbReference type="Pfam" id="PF01899">
    <property type="entry name" value="MNHE"/>
    <property type="match status" value="1"/>
</dbReference>
<evidence type="ECO:0000256" key="7">
    <source>
        <dbReference type="SAM" id="Phobius"/>
    </source>
</evidence>
<reference evidence="8 9" key="1">
    <citation type="submission" date="2019-06" db="EMBL/GenBank/DDBJ databases">
        <title>A novel bacterium of genus Pontibacter, isolated from marine sediment.</title>
        <authorList>
            <person name="Huang H."/>
            <person name="Mo K."/>
            <person name="Hu Y."/>
        </authorList>
    </citation>
    <scope>NUCLEOTIDE SEQUENCE [LARGE SCALE GENOMIC DNA]</scope>
    <source>
        <strain evidence="8 9">HB172049</strain>
    </source>
</reference>
<organism evidence="8 9">
    <name type="scientific">Pontibacter mangrovi</name>
    <dbReference type="NCBI Taxonomy" id="2589816"/>
    <lineage>
        <taxon>Bacteria</taxon>
        <taxon>Pseudomonadati</taxon>
        <taxon>Bacteroidota</taxon>
        <taxon>Cytophagia</taxon>
        <taxon>Cytophagales</taxon>
        <taxon>Hymenobacteraceae</taxon>
        <taxon>Pontibacter</taxon>
    </lineage>
</organism>
<evidence type="ECO:0000313" key="9">
    <source>
        <dbReference type="Proteomes" id="UP000316727"/>
    </source>
</evidence>
<keyword evidence="6 7" id="KW-0472">Membrane</keyword>
<protein>
    <submittedName>
        <fullName evidence="8">Cation:proton antiporter</fullName>
    </submittedName>
</protein>
<dbReference type="EMBL" id="VFRQ01000001">
    <property type="protein sequence ID" value="TPE45976.1"/>
    <property type="molecule type" value="Genomic_DNA"/>
</dbReference>
<feature type="transmembrane region" description="Helical" evidence="7">
    <location>
        <begin position="30"/>
        <end position="51"/>
    </location>
</feature>
<dbReference type="GO" id="GO:0005886">
    <property type="term" value="C:plasma membrane"/>
    <property type="evidence" value="ECO:0007669"/>
    <property type="project" value="UniProtKB-SubCell"/>
</dbReference>
<name>A0A501WK08_9BACT</name>
<dbReference type="OrthoDB" id="9800498at2"/>
<dbReference type="Proteomes" id="UP000316727">
    <property type="component" value="Unassembled WGS sequence"/>
</dbReference>
<proteinExistence type="inferred from homology"/>
<keyword evidence="9" id="KW-1185">Reference proteome</keyword>
<dbReference type="PANTHER" id="PTHR34584">
    <property type="entry name" value="NA(+)/H(+) ANTIPORTER SUBUNIT E1"/>
    <property type="match status" value="1"/>
</dbReference>
<gene>
    <name evidence="8" type="ORF">FJM65_01125</name>
</gene>
<keyword evidence="5 7" id="KW-1133">Transmembrane helix</keyword>
<dbReference type="PIRSF" id="PIRSF019239">
    <property type="entry name" value="MrpE"/>
    <property type="match status" value="1"/>
</dbReference>
<dbReference type="RefSeq" id="WP_140618519.1">
    <property type="nucleotide sequence ID" value="NZ_VFRQ01000001.1"/>
</dbReference>
<evidence type="ECO:0000256" key="4">
    <source>
        <dbReference type="ARBA" id="ARBA00022692"/>
    </source>
</evidence>
<evidence type="ECO:0000313" key="8">
    <source>
        <dbReference type="EMBL" id="TPE45976.1"/>
    </source>
</evidence>
<comment type="caution">
    <text evidence="8">The sequence shown here is derived from an EMBL/GenBank/DDBJ whole genome shotgun (WGS) entry which is preliminary data.</text>
</comment>
<evidence type="ECO:0000256" key="6">
    <source>
        <dbReference type="ARBA" id="ARBA00023136"/>
    </source>
</evidence>
<dbReference type="GO" id="GO:0008324">
    <property type="term" value="F:monoatomic cation transmembrane transporter activity"/>
    <property type="evidence" value="ECO:0007669"/>
    <property type="project" value="InterPro"/>
</dbReference>
<sequence>MKLLFIHSALAGALVYVSFKQKLGLLPYNAATAVLLFLVVLFLLWLTSYLYRRTYFIKLPKLFSFLFFFFKELLVANLKIAYDILTPHYRMRPTVLALPLEASSDFEIAVLANLIGLTPGTLSIDVSPDRRILYVHTLYLFNDDAEQMKQHIKNGLERKILELTT</sequence>
<keyword evidence="4 7" id="KW-0812">Transmembrane</keyword>
<dbReference type="PANTHER" id="PTHR34584:SF1">
    <property type="entry name" value="NA(+)_H(+) ANTIPORTER SUBUNIT E1"/>
    <property type="match status" value="1"/>
</dbReference>
<comment type="subcellular location">
    <subcellularLocation>
        <location evidence="1">Cell membrane</location>
        <topology evidence="1">Multi-pass membrane protein</topology>
    </subcellularLocation>
</comment>
<evidence type="ECO:0000256" key="3">
    <source>
        <dbReference type="ARBA" id="ARBA00022475"/>
    </source>
</evidence>
<dbReference type="AlphaFoldDB" id="A0A501WK08"/>
<evidence type="ECO:0000256" key="5">
    <source>
        <dbReference type="ARBA" id="ARBA00022989"/>
    </source>
</evidence>
<evidence type="ECO:0000256" key="2">
    <source>
        <dbReference type="ARBA" id="ARBA00006228"/>
    </source>
</evidence>